<keyword evidence="7" id="KW-0788">Thiol protease</keyword>
<dbReference type="GO" id="GO:0006624">
    <property type="term" value="P:vacuolar protein processing"/>
    <property type="evidence" value="ECO:0007669"/>
    <property type="project" value="TreeGrafter"/>
</dbReference>
<dbReference type="Gene3D" id="3.40.50.1460">
    <property type="match status" value="1"/>
</dbReference>
<dbReference type="InterPro" id="IPR043577">
    <property type="entry name" value="AE"/>
</dbReference>
<name>A0AAD4MTX0_9BILA</name>
<evidence type="ECO:0000313" key="11">
    <source>
        <dbReference type="EMBL" id="KAI1701628.1"/>
    </source>
</evidence>
<keyword evidence="12" id="KW-1185">Reference proteome</keyword>
<dbReference type="GO" id="GO:0004197">
    <property type="term" value="F:cysteine-type endopeptidase activity"/>
    <property type="evidence" value="ECO:0007669"/>
    <property type="project" value="UniProtKB-EC"/>
</dbReference>
<dbReference type="Pfam" id="PF20985">
    <property type="entry name" value="Legum_prodom"/>
    <property type="match status" value="1"/>
</dbReference>
<dbReference type="AlphaFoldDB" id="A0AAD4MTX0"/>
<dbReference type="PANTHER" id="PTHR12000:SF42">
    <property type="entry name" value="LEGUMAIN"/>
    <property type="match status" value="1"/>
</dbReference>
<dbReference type="PIRSF" id="PIRSF019663">
    <property type="entry name" value="Legumain"/>
    <property type="match status" value="1"/>
</dbReference>
<dbReference type="InterPro" id="IPR048501">
    <property type="entry name" value="Legum_prodom"/>
</dbReference>
<dbReference type="EMBL" id="JAKKPZ010000114">
    <property type="protein sequence ID" value="KAI1701628.1"/>
    <property type="molecule type" value="Genomic_DNA"/>
</dbReference>
<dbReference type="Proteomes" id="UP001201812">
    <property type="component" value="Unassembled WGS sequence"/>
</dbReference>
<dbReference type="PIRSF" id="PIRSF500139">
    <property type="entry name" value="AE"/>
    <property type="match status" value="1"/>
</dbReference>
<feature type="active site" description="Nucleophile" evidence="8">
    <location>
        <position position="215"/>
    </location>
</feature>
<dbReference type="PANTHER" id="PTHR12000">
    <property type="entry name" value="HEMOGLOBINASE FAMILY MEMBER"/>
    <property type="match status" value="1"/>
</dbReference>
<evidence type="ECO:0000259" key="10">
    <source>
        <dbReference type="Pfam" id="PF20985"/>
    </source>
</evidence>
<comment type="caution">
    <text evidence="11">The sequence shown here is derived from an EMBL/GenBank/DDBJ whole genome shotgun (WGS) entry which is preliminary data.</text>
</comment>
<sequence>MRFVSVALFSIICLGWIDESLQDSFYWARRELQRHRSPYPGSTQNSEDSDNDSPKIWALLVAGSNGWYNYRHQADIAHGYHVLRNHGIPEENIVTMMYDDIANNQQNPYPGKLFNSPKGKDVYAGVKIDYKGDSVNPKNFLAVLSGDQSGVEGGNGRVLQSTSRDKIFVYFSDHGATGLIAFPDEVLTVKQLSHTLRQMHANQKYAEMTFYLEACESGSMFKNLLPEDLEIYAITAANDHESSWGCYCDTALKLPCLGDLFSVNWMEDSDKENLNEETLETQYGIVKRLTNQSHVCHFGNTQIWKEHVAEFQGNQQSRLLGGFESVMGDESESNEEMESDVHSHKMWPSRDIPILHLIAQRDGEANEYVKAHLSHQIHVMQKKRRYLESQIVEIVKKLIHDENNQKRALTIYPKKLHKHLECHNDVVQAFHRSCFNFGTNSYALKYVYVLANLCEVGIETDRIVTTLMDHCVDIKGNIEEIL</sequence>
<dbReference type="PRINTS" id="PR00776">
    <property type="entry name" value="HEMOGLOBNASE"/>
</dbReference>
<feature type="signal peptide" evidence="9">
    <location>
        <begin position="1"/>
        <end position="22"/>
    </location>
</feature>
<proteinExistence type="inferred from homology"/>
<feature type="active site" evidence="8">
    <location>
        <position position="174"/>
    </location>
</feature>
<evidence type="ECO:0000313" key="12">
    <source>
        <dbReference type="Proteomes" id="UP001201812"/>
    </source>
</evidence>
<organism evidence="11 12">
    <name type="scientific">Ditylenchus destructor</name>
    <dbReference type="NCBI Taxonomy" id="166010"/>
    <lineage>
        <taxon>Eukaryota</taxon>
        <taxon>Metazoa</taxon>
        <taxon>Ecdysozoa</taxon>
        <taxon>Nematoda</taxon>
        <taxon>Chromadorea</taxon>
        <taxon>Rhabditida</taxon>
        <taxon>Tylenchina</taxon>
        <taxon>Tylenchomorpha</taxon>
        <taxon>Sphaerularioidea</taxon>
        <taxon>Anguinidae</taxon>
        <taxon>Anguininae</taxon>
        <taxon>Ditylenchus</taxon>
    </lineage>
</organism>
<protein>
    <recommendedName>
        <fullName evidence="3">legumain</fullName>
        <ecNumber evidence="3">3.4.22.34</ecNumber>
    </recommendedName>
</protein>
<evidence type="ECO:0000256" key="1">
    <source>
        <dbReference type="ARBA" id="ARBA00000810"/>
    </source>
</evidence>
<gene>
    <name evidence="11" type="ORF">DdX_15973</name>
</gene>
<keyword evidence="5 9" id="KW-0732">Signal</keyword>
<reference evidence="11" key="1">
    <citation type="submission" date="2022-01" db="EMBL/GenBank/DDBJ databases">
        <title>Genome Sequence Resource for Two Populations of Ditylenchus destructor, the Migratory Endoparasitic Phytonematode.</title>
        <authorList>
            <person name="Zhang H."/>
            <person name="Lin R."/>
            <person name="Xie B."/>
        </authorList>
    </citation>
    <scope>NUCLEOTIDE SEQUENCE</scope>
    <source>
        <strain evidence="11">BazhouSP</strain>
    </source>
</reference>
<keyword evidence="6" id="KW-0378">Hydrolase</keyword>
<dbReference type="FunFam" id="3.40.50.1460:FF:000006">
    <property type="entry name" value="Legumain"/>
    <property type="match status" value="1"/>
</dbReference>
<dbReference type="InterPro" id="IPR001096">
    <property type="entry name" value="Peptidase_C13"/>
</dbReference>
<evidence type="ECO:0000256" key="4">
    <source>
        <dbReference type="ARBA" id="ARBA00022670"/>
    </source>
</evidence>
<evidence type="ECO:0000256" key="2">
    <source>
        <dbReference type="ARBA" id="ARBA00009941"/>
    </source>
</evidence>
<evidence type="ECO:0000256" key="9">
    <source>
        <dbReference type="SAM" id="SignalP"/>
    </source>
</evidence>
<dbReference type="Pfam" id="PF01650">
    <property type="entry name" value="Peptidase_C13"/>
    <property type="match status" value="1"/>
</dbReference>
<dbReference type="CDD" id="cd21115">
    <property type="entry name" value="legumain_C"/>
    <property type="match status" value="1"/>
</dbReference>
<evidence type="ECO:0000256" key="5">
    <source>
        <dbReference type="ARBA" id="ARBA00022729"/>
    </source>
</evidence>
<keyword evidence="4" id="KW-0645">Protease</keyword>
<comment type="catalytic activity">
    <reaction evidence="1">
        <text>Hydrolysis of proteins and small molecule substrates at -Asn-|-Xaa- bonds.</text>
        <dbReference type="EC" id="3.4.22.34"/>
    </reaction>
</comment>
<dbReference type="InterPro" id="IPR046427">
    <property type="entry name" value="Legumain_prodom_sf"/>
</dbReference>
<feature type="chain" id="PRO_5042006793" description="legumain" evidence="9">
    <location>
        <begin position="23"/>
        <end position="482"/>
    </location>
</feature>
<dbReference type="EC" id="3.4.22.34" evidence="3"/>
<dbReference type="GO" id="GO:0051603">
    <property type="term" value="P:proteolysis involved in protein catabolic process"/>
    <property type="evidence" value="ECO:0007669"/>
    <property type="project" value="InterPro"/>
</dbReference>
<evidence type="ECO:0000256" key="6">
    <source>
        <dbReference type="ARBA" id="ARBA00022801"/>
    </source>
</evidence>
<evidence type="ECO:0000256" key="8">
    <source>
        <dbReference type="PIRSR" id="PIRSR019663-1"/>
    </source>
</evidence>
<accession>A0AAD4MTX0</accession>
<dbReference type="GO" id="GO:0005773">
    <property type="term" value="C:vacuole"/>
    <property type="evidence" value="ECO:0007669"/>
    <property type="project" value="GOC"/>
</dbReference>
<comment type="similarity">
    <text evidence="2">Belongs to the peptidase C13 family.</text>
</comment>
<feature type="domain" description="Legumain prodomain" evidence="10">
    <location>
        <begin position="376"/>
        <end position="471"/>
    </location>
</feature>
<evidence type="ECO:0000256" key="7">
    <source>
        <dbReference type="ARBA" id="ARBA00022807"/>
    </source>
</evidence>
<dbReference type="Gene3D" id="1.10.132.130">
    <property type="match status" value="1"/>
</dbReference>
<evidence type="ECO:0000256" key="3">
    <source>
        <dbReference type="ARBA" id="ARBA00012628"/>
    </source>
</evidence>